<evidence type="ECO:0000313" key="1">
    <source>
        <dbReference type="Proteomes" id="UP000095286"/>
    </source>
</evidence>
<sequence length="171" mass="19540">MLARSKFFLNKTTIRNFCQTNVLATNVPVENGEEVDEFAQFESLVMDVIAESKDQQPEQTFAKMLRNSHFVKLGDFNGRTVAGTIEHRIQDDLYVDFGLKFPAVVKAPFRDNEKFLVGEKVLLRLFDPELSERFLGSKKDLTLLEADAQLIRLQSNVTQSLKKQPETKAQE</sequence>
<protein>
    <submittedName>
        <fullName evidence="2">S1 motif domain-containing protein</fullName>
    </submittedName>
</protein>
<organism evidence="1 2">
    <name type="scientific">Rhabditophanes sp. KR3021</name>
    <dbReference type="NCBI Taxonomy" id="114890"/>
    <lineage>
        <taxon>Eukaryota</taxon>
        <taxon>Metazoa</taxon>
        <taxon>Ecdysozoa</taxon>
        <taxon>Nematoda</taxon>
        <taxon>Chromadorea</taxon>
        <taxon>Rhabditida</taxon>
        <taxon>Tylenchina</taxon>
        <taxon>Panagrolaimomorpha</taxon>
        <taxon>Strongyloidoidea</taxon>
        <taxon>Alloionematidae</taxon>
        <taxon>Rhabditophanes</taxon>
    </lineage>
</organism>
<proteinExistence type="predicted"/>
<reference evidence="2" key="1">
    <citation type="submission" date="2016-11" db="UniProtKB">
        <authorList>
            <consortium name="WormBaseParasite"/>
        </authorList>
    </citation>
    <scope>IDENTIFICATION</scope>
    <source>
        <strain evidence="2">KR3021</strain>
    </source>
</reference>
<accession>A0AC35UFH2</accession>
<dbReference type="WBParaSite" id="RSKR_0001072100.1">
    <property type="protein sequence ID" value="RSKR_0001072100.1"/>
    <property type="gene ID" value="RSKR_0001072100"/>
</dbReference>
<dbReference type="Proteomes" id="UP000095286">
    <property type="component" value="Unplaced"/>
</dbReference>
<evidence type="ECO:0000313" key="2">
    <source>
        <dbReference type="WBParaSite" id="RSKR_0001072100.1"/>
    </source>
</evidence>
<name>A0AC35UFH2_9BILA</name>